<dbReference type="PRINTS" id="PR00081">
    <property type="entry name" value="GDHRDH"/>
</dbReference>
<protein>
    <submittedName>
        <fullName evidence="2">SDR family NAD(P)-dependent oxidoreductase</fullName>
        <ecNumber evidence="2">1.1.1.-</ecNumber>
    </submittedName>
</protein>
<keyword evidence="2" id="KW-0560">Oxidoreductase</keyword>
<dbReference type="Pfam" id="PF13561">
    <property type="entry name" value="adh_short_C2"/>
    <property type="match status" value="1"/>
</dbReference>
<sequence>MSKGLLEGKVCIVTGVFSERGIGFATARLFAAHGARVAMVDIALDEEREVALREAIAQAAGPGAVVKGYKCDLSSEEECARLADAVESRFGRIDVALNGAAIVVAKPTMEISSAEFDRMTAVNLRGTFNFCQAVLAKMLARRAGSIINLASVAAQRGGGLVGGAHYAASKGGVVSFTKSIAREFGPQGIRANAVCPSLTETAVLDGKISREQIDEIISAIPMRRAGTPDDIAGACLFLASDLSSYVTGATIDVNGGSHIH</sequence>
<evidence type="ECO:0000256" key="1">
    <source>
        <dbReference type="ARBA" id="ARBA00006484"/>
    </source>
</evidence>
<dbReference type="EMBL" id="JBHUIJ010000028">
    <property type="protein sequence ID" value="MFD2239231.1"/>
    <property type="molecule type" value="Genomic_DNA"/>
</dbReference>
<dbReference type="PANTHER" id="PTHR42760">
    <property type="entry name" value="SHORT-CHAIN DEHYDROGENASES/REDUCTASES FAMILY MEMBER"/>
    <property type="match status" value="1"/>
</dbReference>
<dbReference type="InterPro" id="IPR020904">
    <property type="entry name" value="Sc_DH/Rdtase_CS"/>
</dbReference>
<dbReference type="Proteomes" id="UP001597371">
    <property type="component" value="Unassembled WGS sequence"/>
</dbReference>
<comment type="similarity">
    <text evidence="1">Belongs to the short-chain dehydrogenases/reductases (SDR) family.</text>
</comment>
<dbReference type="PRINTS" id="PR00080">
    <property type="entry name" value="SDRFAMILY"/>
</dbReference>
<dbReference type="SUPFAM" id="SSF51735">
    <property type="entry name" value="NAD(P)-binding Rossmann-fold domains"/>
    <property type="match status" value="1"/>
</dbReference>
<evidence type="ECO:0000313" key="3">
    <source>
        <dbReference type="Proteomes" id="UP001597371"/>
    </source>
</evidence>
<reference evidence="3" key="1">
    <citation type="journal article" date="2019" name="Int. J. Syst. Evol. Microbiol.">
        <title>The Global Catalogue of Microorganisms (GCM) 10K type strain sequencing project: providing services to taxonomists for standard genome sequencing and annotation.</title>
        <authorList>
            <consortium name="The Broad Institute Genomics Platform"/>
            <consortium name="The Broad Institute Genome Sequencing Center for Infectious Disease"/>
            <person name="Wu L."/>
            <person name="Ma J."/>
        </authorList>
    </citation>
    <scope>NUCLEOTIDE SEQUENCE [LARGE SCALE GENOMIC DNA]</scope>
    <source>
        <strain evidence="3">ZS-35-S2</strain>
    </source>
</reference>
<accession>A0ABW5CQW7</accession>
<evidence type="ECO:0000313" key="2">
    <source>
        <dbReference type="EMBL" id="MFD2239231.1"/>
    </source>
</evidence>
<dbReference type="PANTHER" id="PTHR42760:SF135">
    <property type="entry name" value="BLL7886 PROTEIN"/>
    <property type="match status" value="1"/>
</dbReference>
<name>A0ABW5CQW7_9HYPH</name>
<proteinExistence type="inferred from homology"/>
<dbReference type="GO" id="GO:0016491">
    <property type="term" value="F:oxidoreductase activity"/>
    <property type="evidence" value="ECO:0007669"/>
    <property type="project" value="UniProtKB-KW"/>
</dbReference>
<gene>
    <name evidence="2" type="ORF">ACFSKQ_17415</name>
</gene>
<dbReference type="RefSeq" id="WP_209738330.1">
    <property type="nucleotide sequence ID" value="NZ_CP072611.1"/>
</dbReference>
<dbReference type="EC" id="1.1.1.-" evidence="2"/>
<organism evidence="2 3">
    <name type="scientific">Aureimonas populi</name>
    <dbReference type="NCBI Taxonomy" id="1701758"/>
    <lineage>
        <taxon>Bacteria</taxon>
        <taxon>Pseudomonadati</taxon>
        <taxon>Pseudomonadota</taxon>
        <taxon>Alphaproteobacteria</taxon>
        <taxon>Hyphomicrobiales</taxon>
        <taxon>Aurantimonadaceae</taxon>
        <taxon>Aureimonas</taxon>
    </lineage>
</organism>
<dbReference type="InterPro" id="IPR002347">
    <property type="entry name" value="SDR_fam"/>
</dbReference>
<dbReference type="Gene3D" id="3.40.50.720">
    <property type="entry name" value="NAD(P)-binding Rossmann-like Domain"/>
    <property type="match status" value="1"/>
</dbReference>
<dbReference type="InterPro" id="IPR036291">
    <property type="entry name" value="NAD(P)-bd_dom_sf"/>
</dbReference>
<dbReference type="PROSITE" id="PS00061">
    <property type="entry name" value="ADH_SHORT"/>
    <property type="match status" value="1"/>
</dbReference>
<comment type="caution">
    <text evidence="2">The sequence shown here is derived from an EMBL/GenBank/DDBJ whole genome shotgun (WGS) entry which is preliminary data.</text>
</comment>
<keyword evidence="3" id="KW-1185">Reference proteome</keyword>